<sequence>MGFEFEFSGTGDARRVPVYGCDCPACERANRDPGQARRACSALVKAGGYTLMLDAGRTDLCETFPPGSFQAILLTHYHMDHVMGLFHLRWGAKHTVPVYGPSDSRGCDDLYKHPGILDFQTPMVPFTTVNLGPLKITPLPLNHSRPVLGYCIEHQGKRLAYLTDTVWLPESSLDWLCEHRPDVMVLDCSTPPKPEPPRNHNDLTLALELVNIIRPGRTLLTHVGHQLDEFLMMNPALPNDVGVAADGMRLEMS</sequence>
<protein>
    <submittedName>
        <fullName evidence="2">Phosphoribosyl 1,2-cyclic phosphate phosphodiesterase</fullName>
    </submittedName>
</protein>
<keyword evidence="3" id="KW-1185">Reference proteome</keyword>
<dbReference type="STRING" id="564117.SAMN05216369_2744"/>
<dbReference type="AlphaFoldDB" id="A0A1M6UCK5"/>
<dbReference type="EMBL" id="FRAQ01000002">
    <property type="protein sequence ID" value="SHK66907.1"/>
    <property type="molecule type" value="Genomic_DNA"/>
</dbReference>
<evidence type="ECO:0000259" key="1">
    <source>
        <dbReference type="Pfam" id="PF12706"/>
    </source>
</evidence>
<dbReference type="PANTHER" id="PTHR42663:SF6">
    <property type="entry name" value="HYDROLASE C777.06C-RELATED"/>
    <property type="match status" value="1"/>
</dbReference>
<dbReference type="InterPro" id="IPR001279">
    <property type="entry name" value="Metallo-B-lactamas"/>
</dbReference>
<dbReference type="InterPro" id="IPR035682">
    <property type="entry name" value="PhnP_MBL"/>
</dbReference>
<evidence type="ECO:0000313" key="2">
    <source>
        <dbReference type="EMBL" id="SHK66907.1"/>
    </source>
</evidence>
<dbReference type="PANTHER" id="PTHR42663">
    <property type="entry name" value="HYDROLASE C777.06C-RELATED-RELATED"/>
    <property type="match status" value="1"/>
</dbReference>
<dbReference type="Gene3D" id="3.60.15.10">
    <property type="entry name" value="Ribonuclease Z/Hydroxyacylglutathione hydrolase-like"/>
    <property type="match status" value="1"/>
</dbReference>
<reference evidence="3" key="1">
    <citation type="submission" date="2016-11" db="EMBL/GenBank/DDBJ databases">
        <authorList>
            <person name="Varghese N."/>
            <person name="Submissions S."/>
        </authorList>
    </citation>
    <scope>NUCLEOTIDE SEQUENCE [LARGE SCALE GENOMIC DNA]</scope>
    <source>
        <strain evidence="3">CGMCC 1.10835</strain>
    </source>
</reference>
<dbReference type="InterPro" id="IPR036866">
    <property type="entry name" value="RibonucZ/Hydroxyglut_hydro"/>
</dbReference>
<name>A0A1M6UCK5_9GAMM</name>
<dbReference type="OrthoDB" id="9803916at2"/>
<accession>A0A1M6UCK5</accession>
<evidence type="ECO:0000313" key="3">
    <source>
        <dbReference type="Proteomes" id="UP000184497"/>
    </source>
</evidence>
<proteinExistence type="predicted"/>
<gene>
    <name evidence="2" type="ORF">SAMN05216369_2744</name>
</gene>
<feature type="domain" description="Metallo-beta-lactamase" evidence="1">
    <location>
        <begin position="69"/>
        <end position="222"/>
    </location>
</feature>
<organism evidence="2 3">
    <name type="scientific">Marinobacter antarcticus</name>
    <dbReference type="NCBI Taxonomy" id="564117"/>
    <lineage>
        <taxon>Bacteria</taxon>
        <taxon>Pseudomonadati</taxon>
        <taxon>Pseudomonadota</taxon>
        <taxon>Gammaproteobacteria</taxon>
        <taxon>Pseudomonadales</taxon>
        <taxon>Marinobacteraceae</taxon>
        <taxon>Marinobacter</taxon>
    </lineage>
</organism>
<dbReference type="InterPro" id="IPR017693">
    <property type="entry name" value="Phosphonate_metab_PhnP"/>
</dbReference>
<dbReference type="GO" id="GO:0008081">
    <property type="term" value="F:phosphoric diester hydrolase activity"/>
    <property type="evidence" value="ECO:0007669"/>
    <property type="project" value="InterPro"/>
</dbReference>
<dbReference type="SUPFAM" id="SSF56281">
    <property type="entry name" value="Metallo-hydrolase/oxidoreductase"/>
    <property type="match status" value="1"/>
</dbReference>
<dbReference type="RefSeq" id="WP_072798501.1">
    <property type="nucleotide sequence ID" value="NZ_FRAQ01000002.1"/>
</dbReference>
<dbReference type="GO" id="GO:0019700">
    <property type="term" value="P:organic phosphonate catabolic process"/>
    <property type="evidence" value="ECO:0007669"/>
    <property type="project" value="InterPro"/>
</dbReference>
<dbReference type="Pfam" id="PF12706">
    <property type="entry name" value="Lactamase_B_2"/>
    <property type="match status" value="1"/>
</dbReference>
<dbReference type="NCBIfam" id="TIGR03307">
    <property type="entry name" value="PhnP"/>
    <property type="match status" value="1"/>
</dbReference>
<dbReference type="CDD" id="cd07736">
    <property type="entry name" value="PhnP-like_MBL-fold"/>
    <property type="match status" value="1"/>
</dbReference>
<dbReference type="Proteomes" id="UP000184497">
    <property type="component" value="Unassembled WGS sequence"/>
</dbReference>